<feature type="transmembrane region" description="Helical" evidence="1">
    <location>
        <begin position="73"/>
        <end position="95"/>
    </location>
</feature>
<gene>
    <name evidence="2" type="ORF">ACFOZ1_07450</name>
</gene>
<reference evidence="3" key="1">
    <citation type="journal article" date="2019" name="Int. J. Syst. Evol. Microbiol.">
        <title>The Global Catalogue of Microorganisms (GCM) 10K type strain sequencing project: providing services to taxonomists for standard genome sequencing and annotation.</title>
        <authorList>
            <consortium name="The Broad Institute Genomics Platform"/>
            <consortium name="The Broad Institute Genome Sequencing Center for Infectious Disease"/>
            <person name="Wu L."/>
            <person name="Ma J."/>
        </authorList>
    </citation>
    <scope>NUCLEOTIDE SEQUENCE [LARGE SCALE GENOMIC DNA]</scope>
    <source>
        <strain evidence="3">KACC 14058</strain>
    </source>
</reference>
<evidence type="ECO:0000313" key="3">
    <source>
        <dbReference type="Proteomes" id="UP001595880"/>
    </source>
</evidence>
<dbReference type="EMBL" id="JBHSDV010000001">
    <property type="protein sequence ID" value="MFC4387648.1"/>
    <property type="molecule type" value="Genomic_DNA"/>
</dbReference>
<dbReference type="Proteomes" id="UP001595880">
    <property type="component" value="Unassembled WGS sequence"/>
</dbReference>
<feature type="transmembrane region" description="Helical" evidence="1">
    <location>
        <begin position="101"/>
        <end position="119"/>
    </location>
</feature>
<feature type="transmembrane region" description="Helical" evidence="1">
    <location>
        <begin position="36"/>
        <end position="61"/>
    </location>
</feature>
<dbReference type="Pfam" id="PF07187">
    <property type="entry name" value="DUF1405"/>
    <property type="match status" value="1"/>
</dbReference>
<accession>A0ABV8VWP8</accession>
<keyword evidence="3" id="KW-1185">Reference proteome</keyword>
<keyword evidence="1" id="KW-0472">Membrane</keyword>
<keyword evidence="1" id="KW-0812">Transmembrane</keyword>
<proteinExistence type="predicted"/>
<sequence length="195" mass="22655">MGRFFFNYKIMVMLFIVNVVGTLYGYYWYIPQLKETPVYFLLFVPDSPTASLFFSIFLFAYLTGKKYPIVEALAFLSLLKYGVWAIIMNVMTLIVNGTLDITGYMLMFSHGAMAVQAFIYSPLYNIKLSHLFIASVILLHNEIIDYVYGMMPVYHSLSKYSDHIGYLTFWLSILCIITVYFVSVRKEVQSYELVK</sequence>
<feature type="transmembrane region" description="Helical" evidence="1">
    <location>
        <begin position="131"/>
        <end position="151"/>
    </location>
</feature>
<dbReference type="PANTHER" id="PTHR40042">
    <property type="entry name" value="HYPOTHETICAL MEMBRANE SPANNING PROTEIN"/>
    <property type="match status" value="1"/>
</dbReference>
<feature type="transmembrane region" description="Helical" evidence="1">
    <location>
        <begin position="163"/>
        <end position="182"/>
    </location>
</feature>
<dbReference type="InterPro" id="IPR009845">
    <property type="entry name" value="DUF1405"/>
</dbReference>
<feature type="transmembrane region" description="Helical" evidence="1">
    <location>
        <begin position="12"/>
        <end position="30"/>
    </location>
</feature>
<evidence type="ECO:0000256" key="1">
    <source>
        <dbReference type="SAM" id="Phobius"/>
    </source>
</evidence>
<keyword evidence="1" id="KW-1133">Transmembrane helix</keyword>
<dbReference type="RefSeq" id="WP_390197787.1">
    <property type="nucleotide sequence ID" value="NZ_JBHSDV010000001.1"/>
</dbReference>
<dbReference type="PANTHER" id="PTHR40042:SF1">
    <property type="entry name" value="DUF1405 DOMAIN-CONTAINING PROTEIN"/>
    <property type="match status" value="1"/>
</dbReference>
<evidence type="ECO:0000313" key="2">
    <source>
        <dbReference type="EMBL" id="MFC4387648.1"/>
    </source>
</evidence>
<comment type="caution">
    <text evidence="2">The sequence shown here is derived from an EMBL/GenBank/DDBJ whole genome shotgun (WGS) entry which is preliminary data.</text>
</comment>
<organism evidence="2 3">
    <name type="scientific">Gracilibacillus marinus</name>
    <dbReference type="NCBI Taxonomy" id="630535"/>
    <lineage>
        <taxon>Bacteria</taxon>
        <taxon>Bacillati</taxon>
        <taxon>Bacillota</taxon>
        <taxon>Bacilli</taxon>
        <taxon>Bacillales</taxon>
        <taxon>Bacillaceae</taxon>
        <taxon>Gracilibacillus</taxon>
    </lineage>
</organism>
<protein>
    <submittedName>
        <fullName evidence="2">DUF1405 domain-containing protein</fullName>
    </submittedName>
</protein>
<name>A0ABV8VWP8_9BACI</name>